<sequence>MKFAQTLKRWRHQRRFSQLDLANETGISSKHLSFLETGRSSPSKQMVIKLSETLQLPLDAQNQMLTDAGFAVSYTKTDWSDTEMLPVREALEHMLKSHMPYPGLVLDRFWRVVQFNSAAEHLYGLFGIHQGDSLIEHLTTGVLSEAIENWAEVAHFAALRLKAESITQGGVPEFDAAIPKLINDEIILENKVSPVIPTVIKQGDVRISMFSTITQIGTPKDIVLDDIKLELYFPLDKETDEFFKKK</sequence>
<dbReference type="Pfam" id="PF17765">
    <property type="entry name" value="MLTR_LBD"/>
    <property type="match status" value="1"/>
</dbReference>
<evidence type="ECO:0000313" key="3">
    <source>
        <dbReference type="Proteomes" id="UP001241226"/>
    </source>
</evidence>
<dbReference type="InterPro" id="IPR010982">
    <property type="entry name" value="Lambda_DNA-bd_dom_sf"/>
</dbReference>
<dbReference type="Proteomes" id="UP001241226">
    <property type="component" value="Chromosome 2"/>
</dbReference>
<dbReference type="EMBL" id="CP118712">
    <property type="protein sequence ID" value="WGK87183.1"/>
    <property type="molecule type" value="Genomic_DNA"/>
</dbReference>
<organism evidence="2 3">
    <name type="scientific">Vibrio aestuarianus</name>
    <dbReference type="NCBI Taxonomy" id="28171"/>
    <lineage>
        <taxon>Bacteria</taxon>
        <taxon>Pseudomonadati</taxon>
        <taxon>Pseudomonadota</taxon>
        <taxon>Gammaproteobacteria</taxon>
        <taxon>Vibrionales</taxon>
        <taxon>Vibrionaceae</taxon>
        <taxon>Vibrio</taxon>
    </lineage>
</organism>
<gene>
    <name evidence="2" type="ORF">PYE67_13735</name>
</gene>
<proteinExistence type="predicted"/>
<dbReference type="AlphaFoldDB" id="A0ABD7YQK1"/>
<reference evidence="2 3" key="1">
    <citation type="submission" date="2022-02" db="EMBL/GenBank/DDBJ databases">
        <title>Emergence and expansion in Europe of a Vibrio aestuarianus clonal complex pathogenic for oysters.</title>
        <authorList>
            <person name="Mesnil A."/>
            <person name="Travers M.-A."/>
        </authorList>
    </citation>
    <scope>NUCLEOTIDE SEQUENCE [LARGE SCALE GENOMIC DNA]</scope>
    <source>
        <strain evidence="2 3">U17</strain>
    </source>
</reference>
<evidence type="ECO:0000313" key="2">
    <source>
        <dbReference type="EMBL" id="WGK87183.1"/>
    </source>
</evidence>
<dbReference type="Gene3D" id="1.10.260.40">
    <property type="entry name" value="lambda repressor-like DNA-binding domains"/>
    <property type="match status" value="1"/>
</dbReference>
<feature type="domain" description="HTH cro/C1-type" evidence="1">
    <location>
        <begin position="7"/>
        <end position="61"/>
    </location>
</feature>
<dbReference type="PANTHER" id="PTHR35010">
    <property type="entry name" value="BLL4672 PROTEIN-RELATED"/>
    <property type="match status" value="1"/>
</dbReference>
<dbReference type="PANTHER" id="PTHR35010:SF4">
    <property type="entry name" value="BLL5781 PROTEIN"/>
    <property type="match status" value="1"/>
</dbReference>
<dbReference type="SMART" id="SM00530">
    <property type="entry name" value="HTH_XRE"/>
    <property type="match status" value="1"/>
</dbReference>
<dbReference type="PROSITE" id="PS50943">
    <property type="entry name" value="HTH_CROC1"/>
    <property type="match status" value="1"/>
</dbReference>
<dbReference type="RefSeq" id="WP_261927905.1">
    <property type="nucleotide sequence ID" value="NZ_CALYLG010000378.1"/>
</dbReference>
<dbReference type="CDD" id="cd00093">
    <property type="entry name" value="HTH_XRE"/>
    <property type="match status" value="1"/>
</dbReference>
<evidence type="ECO:0000259" key="1">
    <source>
        <dbReference type="PROSITE" id="PS50943"/>
    </source>
</evidence>
<dbReference type="Gene3D" id="3.30.450.180">
    <property type="match status" value="1"/>
</dbReference>
<accession>A0ABD7YQK1</accession>
<dbReference type="Pfam" id="PF01381">
    <property type="entry name" value="HTH_3"/>
    <property type="match status" value="1"/>
</dbReference>
<dbReference type="InterPro" id="IPR041413">
    <property type="entry name" value="MLTR_LBD"/>
</dbReference>
<dbReference type="InterPro" id="IPR001387">
    <property type="entry name" value="Cro/C1-type_HTH"/>
</dbReference>
<dbReference type="SUPFAM" id="SSF47413">
    <property type="entry name" value="lambda repressor-like DNA-binding domains"/>
    <property type="match status" value="1"/>
</dbReference>
<name>A0ABD7YQK1_9VIBR</name>
<protein>
    <submittedName>
        <fullName evidence="2">Helix-turn-helix transcriptional regulator</fullName>
    </submittedName>
</protein>